<dbReference type="GO" id="GO:0042273">
    <property type="term" value="P:ribosomal large subunit biogenesis"/>
    <property type="evidence" value="ECO:0007669"/>
    <property type="project" value="TreeGrafter"/>
</dbReference>
<protein>
    <recommendedName>
        <fullName evidence="7">KOW domain-containing protein</fullName>
    </recommendedName>
</protein>
<dbReference type="CDD" id="cd23702">
    <property type="entry name" value="eL14"/>
    <property type="match status" value="1"/>
</dbReference>
<dbReference type="Gene3D" id="6.10.250.2270">
    <property type="match status" value="1"/>
</dbReference>
<evidence type="ECO:0000313" key="8">
    <source>
        <dbReference type="EMBL" id="KIW16213.1"/>
    </source>
</evidence>
<reference evidence="8 9" key="1">
    <citation type="submission" date="2015-01" db="EMBL/GenBank/DDBJ databases">
        <title>The Genome Sequence of Exophiala spinifera CBS89968.</title>
        <authorList>
            <consortium name="The Broad Institute Genomics Platform"/>
            <person name="Cuomo C."/>
            <person name="de Hoog S."/>
            <person name="Gorbushina A."/>
            <person name="Stielow B."/>
            <person name="Teixiera M."/>
            <person name="Abouelleil A."/>
            <person name="Chapman S.B."/>
            <person name="Priest M."/>
            <person name="Young S.K."/>
            <person name="Wortman J."/>
            <person name="Nusbaum C."/>
            <person name="Birren B."/>
        </authorList>
    </citation>
    <scope>NUCLEOTIDE SEQUENCE [LARGE SCALE GENOMIC DNA]</scope>
    <source>
        <strain evidence="8 9">CBS 89968</strain>
    </source>
</reference>
<keyword evidence="5" id="KW-0689">Ribosomal protein</keyword>
<dbReference type="OrthoDB" id="1875589at2759"/>
<evidence type="ECO:0000256" key="4">
    <source>
        <dbReference type="ARBA" id="ARBA00022490"/>
    </source>
</evidence>
<dbReference type="GeneID" id="27333347"/>
<dbReference type="Gene3D" id="2.30.30.30">
    <property type="match status" value="1"/>
</dbReference>
<dbReference type="InterPro" id="IPR008991">
    <property type="entry name" value="Translation_prot_SH3-like_sf"/>
</dbReference>
<keyword evidence="4" id="KW-0963">Cytoplasm</keyword>
<comment type="similarity">
    <text evidence="3">Belongs to the eukaryotic ribosomal protein eL14 family.</text>
</comment>
<gene>
    <name evidence="8" type="ORF">PV08_06264</name>
</gene>
<comment type="function">
    <text evidence="1">Component of the ribosome, a large ribonucleoprotein complex responsible for the synthesis of proteins in the cell. The small ribosomal subunit (SSU) binds messenger RNAs (mRNAs) and translates the encoded message by selecting cognate aminoacyl-transfer RNA (tRNA) molecules. The large subunit (LSU) contains the ribosomal catalytic site termed the peptidyl transferase center (PTC), which catalyzes the formation of peptide bonds, thereby polymerizing the amino acids delivered by tRNAs into a polypeptide chain. The nascent polypeptides leave the ribosome through a tunnel in the LSU and interact with protein factors that function in enzymatic processing, targeting, and the membrane insertion of nascent chains at the exit of the ribosomal tunnel.</text>
</comment>
<comment type="subcellular location">
    <subcellularLocation>
        <location evidence="2">Cytoplasm</location>
    </subcellularLocation>
</comment>
<dbReference type="SUPFAM" id="SSF50104">
    <property type="entry name" value="Translation proteins SH3-like domain"/>
    <property type="match status" value="1"/>
</dbReference>
<keyword evidence="6" id="KW-0687">Ribonucleoprotein</keyword>
<dbReference type="FunFam" id="2.30.30.30:FF:000030">
    <property type="entry name" value="60S ribosomal protein L14"/>
    <property type="match status" value="1"/>
</dbReference>
<evidence type="ECO:0000256" key="6">
    <source>
        <dbReference type="ARBA" id="ARBA00023274"/>
    </source>
</evidence>
<sequence>MSNVDIKVAGWKLVEVGRIVTIRQGPFAGKLAAIVEIIDAGRILVDGPSTKEDAVVPRQAIFTSTVTLTPWVITIPRSAGTGAVKKVWEKQEVDKKWSESSWAKKREQADRRKNLTDFERFKVMRLKKQQRFETLKAQAKVRATAKA</sequence>
<accession>A0A0D2BB29</accession>
<evidence type="ECO:0000256" key="2">
    <source>
        <dbReference type="ARBA" id="ARBA00004496"/>
    </source>
</evidence>
<dbReference type="SMART" id="SM00739">
    <property type="entry name" value="KOW"/>
    <property type="match status" value="1"/>
</dbReference>
<dbReference type="InterPro" id="IPR005824">
    <property type="entry name" value="KOW"/>
</dbReference>
<dbReference type="InterPro" id="IPR039660">
    <property type="entry name" value="Ribosomal_eL14"/>
</dbReference>
<evidence type="ECO:0000313" key="9">
    <source>
        <dbReference type="Proteomes" id="UP000053328"/>
    </source>
</evidence>
<dbReference type="GO" id="GO:0006412">
    <property type="term" value="P:translation"/>
    <property type="evidence" value="ECO:0007669"/>
    <property type="project" value="InterPro"/>
</dbReference>
<dbReference type="VEuPathDB" id="FungiDB:PV08_06264"/>
<keyword evidence="9" id="KW-1185">Reference proteome</keyword>
<proteinExistence type="inferred from homology"/>
<dbReference type="GO" id="GO:0003735">
    <property type="term" value="F:structural constituent of ribosome"/>
    <property type="evidence" value="ECO:0007669"/>
    <property type="project" value="InterPro"/>
</dbReference>
<dbReference type="PANTHER" id="PTHR11127">
    <property type="entry name" value="60S RIBOSOMAL PROTEIN L14"/>
    <property type="match status" value="1"/>
</dbReference>
<dbReference type="Proteomes" id="UP000053328">
    <property type="component" value="Unassembled WGS sequence"/>
</dbReference>
<dbReference type="InterPro" id="IPR002784">
    <property type="entry name" value="Ribosomal_eL14_dom"/>
</dbReference>
<dbReference type="AlphaFoldDB" id="A0A0D2BB29"/>
<evidence type="ECO:0000256" key="1">
    <source>
        <dbReference type="ARBA" id="ARBA00004021"/>
    </source>
</evidence>
<dbReference type="PANTHER" id="PTHR11127:SF2">
    <property type="entry name" value="LARGE RIBOSOMAL SUBUNIT PROTEIN EL14"/>
    <property type="match status" value="1"/>
</dbReference>
<dbReference type="Pfam" id="PF00467">
    <property type="entry name" value="KOW"/>
    <property type="match status" value="1"/>
</dbReference>
<evidence type="ECO:0000259" key="7">
    <source>
        <dbReference type="SMART" id="SM00739"/>
    </source>
</evidence>
<dbReference type="STRING" id="91928.A0A0D2BB29"/>
<dbReference type="Pfam" id="PF01929">
    <property type="entry name" value="Ribosomal_L14e"/>
    <property type="match status" value="1"/>
</dbReference>
<dbReference type="EMBL" id="KN847495">
    <property type="protein sequence ID" value="KIW16213.1"/>
    <property type="molecule type" value="Genomic_DNA"/>
</dbReference>
<dbReference type="GO" id="GO:0022625">
    <property type="term" value="C:cytosolic large ribosomal subunit"/>
    <property type="evidence" value="ECO:0007669"/>
    <property type="project" value="TreeGrafter"/>
</dbReference>
<feature type="domain" description="KOW" evidence="7">
    <location>
        <begin position="13"/>
        <end position="40"/>
    </location>
</feature>
<name>A0A0D2BB29_9EURO</name>
<dbReference type="InterPro" id="IPR014722">
    <property type="entry name" value="Rib_uL2_dom2"/>
</dbReference>
<evidence type="ECO:0000256" key="5">
    <source>
        <dbReference type="ARBA" id="ARBA00022980"/>
    </source>
</evidence>
<dbReference type="RefSeq" id="XP_016236429.1">
    <property type="nucleotide sequence ID" value="XM_016380602.1"/>
</dbReference>
<organism evidence="8 9">
    <name type="scientific">Exophiala spinifera</name>
    <dbReference type="NCBI Taxonomy" id="91928"/>
    <lineage>
        <taxon>Eukaryota</taxon>
        <taxon>Fungi</taxon>
        <taxon>Dikarya</taxon>
        <taxon>Ascomycota</taxon>
        <taxon>Pezizomycotina</taxon>
        <taxon>Eurotiomycetes</taxon>
        <taxon>Chaetothyriomycetidae</taxon>
        <taxon>Chaetothyriales</taxon>
        <taxon>Herpotrichiellaceae</taxon>
        <taxon>Exophiala</taxon>
    </lineage>
</organism>
<evidence type="ECO:0000256" key="3">
    <source>
        <dbReference type="ARBA" id="ARBA00006592"/>
    </source>
</evidence>
<dbReference type="HOGENOM" id="CLU_082438_3_0_1"/>
<dbReference type="GO" id="GO:0003723">
    <property type="term" value="F:RNA binding"/>
    <property type="evidence" value="ECO:0007669"/>
    <property type="project" value="InterPro"/>
</dbReference>